<dbReference type="OrthoDB" id="1666376at2759"/>
<proteinExistence type="predicted"/>
<keyword evidence="7" id="KW-1185">Reference proteome</keyword>
<dbReference type="SMART" id="SM01019">
    <property type="entry name" value="B3"/>
    <property type="match status" value="2"/>
</dbReference>
<evidence type="ECO:0000313" key="7">
    <source>
        <dbReference type="Proteomes" id="UP000515151"/>
    </source>
</evidence>
<dbReference type="PROSITE" id="PS50863">
    <property type="entry name" value="B3"/>
    <property type="match status" value="2"/>
</dbReference>
<evidence type="ECO:0000259" key="6">
    <source>
        <dbReference type="PROSITE" id="PS50863"/>
    </source>
</evidence>
<dbReference type="Gene3D" id="2.40.330.10">
    <property type="entry name" value="DNA-binding pseudobarrel domain"/>
    <property type="match status" value="2"/>
</dbReference>
<comment type="subcellular location">
    <subcellularLocation>
        <location evidence="1">Nucleus</location>
    </subcellularLocation>
</comment>
<protein>
    <submittedName>
        <fullName evidence="8">B3 domain-containing protein Os03g0621600</fullName>
    </submittedName>
</protein>
<gene>
    <name evidence="8" type="primary">LOC116188636</name>
</gene>
<dbReference type="InterPro" id="IPR050655">
    <property type="entry name" value="Plant_B3_domain"/>
</dbReference>
<dbReference type="GO" id="GO:0003677">
    <property type="term" value="F:DNA binding"/>
    <property type="evidence" value="ECO:0007669"/>
    <property type="project" value="UniProtKB-KW"/>
</dbReference>
<dbReference type="CDD" id="cd10017">
    <property type="entry name" value="B3_DNA"/>
    <property type="match status" value="2"/>
</dbReference>
<feature type="domain" description="TF-B3" evidence="6">
    <location>
        <begin position="7"/>
        <end position="100"/>
    </location>
</feature>
<sequence length="257" mass="29353">MSGSNKHTFFKIYLPEQSARRIRIPPAYRKHMKGKDSGDVHLKGPSGYCWPARLTKESGNLYLARGWPAFVRDHGIQRGHFLLFRFDGETTLKVKVFSGTACEDKAAFGAKPSRGNGNDPRKPREELVAKVREEDGSGHRAEKVVLQEPGPSTSTFPSFTKKLKAYSVVGRERGKTLVIDSTFAKIHFVKPRMPIVLRWEDKEWPVIVTKSSERYYLRGGWPKFVKESKVQEGDTCKFELVDRFVLRVHVLKCVEEE</sequence>
<keyword evidence="2" id="KW-0805">Transcription regulation</keyword>
<dbReference type="SUPFAM" id="SSF101936">
    <property type="entry name" value="DNA-binding pseudobarrel domain"/>
    <property type="match status" value="2"/>
</dbReference>
<evidence type="ECO:0000256" key="5">
    <source>
        <dbReference type="ARBA" id="ARBA00023242"/>
    </source>
</evidence>
<dbReference type="Pfam" id="PF02362">
    <property type="entry name" value="B3"/>
    <property type="match status" value="2"/>
</dbReference>
<keyword evidence="5" id="KW-0539">Nucleus</keyword>
<dbReference type="GO" id="GO:0005634">
    <property type="term" value="C:nucleus"/>
    <property type="evidence" value="ECO:0007669"/>
    <property type="project" value="UniProtKB-SubCell"/>
</dbReference>
<dbReference type="AlphaFoldDB" id="A0A6P8BUL1"/>
<dbReference type="InterPro" id="IPR003340">
    <property type="entry name" value="B3_DNA-bd"/>
</dbReference>
<keyword evidence="3" id="KW-0238">DNA-binding</keyword>
<dbReference type="RefSeq" id="XP_031373974.1">
    <property type="nucleotide sequence ID" value="XM_031518114.1"/>
</dbReference>
<evidence type="ECO:0000256" key="1">
    <source>
        <dbReference type="ARBA" id="ARBA00004123"/>
    </source>
</evidence>
<dbReference type="PANTHER" id="PTHR31920">
    <property type="entry name" value="B3 DOMAIN-CONTAINING"/>
    <property type="match status" value="1"/>
</dbReference>
<reference evidence="8" key="2">
    <citation type="submission" date="2025-08" db="UniProtKB">
        <authorList>
            <consortium name="RefSeq"/>
        </authorList>
    </citation>
    <scope>IDENTIFICATION</scope>
    <source>
        <tissue evidence="8">Leaf</tissue>
    </source>
</reference>
<evidence type="ECO:0000313" key="8">
    <source>
        <dbReference type="RefSeq" id="XP_031373974.1"/>
    </source>
</evidence>
<reference evidence="7" key="1">
    <citation type="journal article" date="2020" name="Plant Biotechnol. J.">
        <title>The pomegranate (Punica granatum L.) draft genome dissects genetic divergence between soft- and hard-seeded cultivars.</title>
        <authorList>
            <person name="Luo X."/>
            <person name="Li H."/>
            <person name="Wu Z."/>
            <person name="Yao W."/>
            <person name="Zhao P."/>
            <person name="Cao D."/>
            <person name="Yu H."/>
            <person name="Li K."/>
            <person name="Poudel K."/>
            <person name="Zhao D."/>
            <person name="Zhang F."/>
            <person name="Xia X."/>
            <person name="Chen L."/>
            <person name="Wang Q."/>
            <person name="Jing D."/>
            <person name="Cao S."/>
        </authorList>
    </citation>
    <scope>NUCLEOTIDE SEQUENCE [LARGE SCALE GENOMIC DNA]</scope>
    <source>
        <strain evidence="7">cv. Tunisia</strain>
    </source>
</reference>
<evidence type="ECO:0000256" key="4">
    <source>
        <dbReference type="ARBA" id="ARBA00023163"/>
    </source>
</evidence>
<evidence type="ECO:0000256" key="2">
    <source>
        <dbReference type="ARBA" id="ARBA00023015"/>
    </source>
</evidence>
<dbReference type="Proteomes" id="UP000515151">
    <property type="component" value="Chromosome 8"/>
</dbReference>
<dbReference type="PANTHER" id="PTHR31920:SF132">
    <property type="entry name" value="TF-B3 DOMAIN-CONTAINING PROTEIN"/>
    <property type="match status" value="1"/>
</dbReference>
<feature type="domain" description="TF-B3" evidence="6">
    <location>
        <begin position="162"/>
        <end position="254"/>
    </location>
</feature>
<evidence type="ECO:0000256" key="3">
    <source>
        <dbReference type="ARBA" id="ARBA00023125"/>
    </source>
</evidence>
<name>A0A6P8BUL1_PUNGR</name>
<organism evidence="7 8">
    <name type="scientific">Punica granatum</name>
    <name type="common">Pomegranate</name>
    <dbReference type="NCBI Taxonomy" id="22663"/>
    <lineage>
        <taxon>Eukaryota</taxon>
        <taxon>Viridiplantae</taxon>
        <taxon>Streptophyta</taxon>
        <taxon>Embryophyta</taxon>
        <taxon>Tracheophyta</taxon>
        <taxon>Spermatophyta</taxon>
        <taxon>Magnoliopsida</taxon>
        <taxon>eudicotyledons</taxon>
        <taxon>Gunneridae</taxon>
        <taxon>Pentapetalae</taxon>
        <taxon>rosids</taxon>
        <taxon>malvids</taxon>
        <taxon>Myrtales</taxon>
        <taxon>Lythraceae</taxon>
        <taxon>Punica</taxon>
    </lineage>
</organism>
<keyword evidence="4" id="KW-0804">Transcription</keyword>
<accession>A0A6P8BUL1</accession>
<dbReference type="InterPro" id="IPR015300">
    <property type="entry name" value="DNA-bd_pseudobarrel_sf"/>
</dbReference>
<dbReference type="GeneID" id="116188636"/>